<evidence type="ECO:0000313" key="2">
    <source>
        <dbReference type="Proteomes" id="UP000028135"/>
    </source>
</evidence>
<dbReference type="RefSeq" id="WP_020820836.1">
    <property type="nucleotide sequence ID" value="NZ_JANF02000027.1"/>
</dbReference>
<sequence length="66" mass="7865">MTYRLESSHDGKKWATVMEKRIRLDCPGAGIRREPVMRDRLQDIQREAEFHSHRFPHVRIIHPTTA</sequence>
<name>A0A8E0WUS4_9SPHN</name>
<protein>
    <submittedName>
        <fullName evidence="1">Uncharacterized protein</fullName>
    </submittedName>
</protein>
<evidence type="ECO:0000313" key="1">
    <source>
        <dbReference type="EMBL" id="KER37258.1"/>
    </source>
</evidence>
<accession>A0A8E0WUS4</accession>
<comment type="caution">
    <text evidence="1">The sequence shown here is derived from an EMBL/GenBank/DDBJ whole genome shotgun (WGS) entry which is preliminary data.</text>
</comment>
<reference evidence="1 2" key="1">
    <citation type="submission" date="2014-05" db="EMBL/GenBank/DDBJ databases">
        <title>Genome Announcement of Sphingobium lucknowense F2.</title>
        <authorList>
            <person name="Lal R."/>
            <person name="Negi V."/>
            <person name="Lata P."/>
            <person name="Sangwan N."/>
            <person name="Gupta S.K."/>
            <person name="Rao D.L.N."/>
            <person name="Das S."/>
        </authorList>
    </citation>
    <scope>NUCLEOTIDE SEQUENCE [LARGE SCALE GENOMIC DNA]</scope>
    <source>
        <strain evidence="1 2">F2</strain>
    </source>
</reference>
<proteinExistence type="predicted"/>
<gene>
    <name evidence="1" type="ORF">AL00_06180</name>
</gene>
<dbReference type="AlphaFoldDB" id="A0A8E0WUS4"/>
<dbReference type="EMBL" id="JANF02000027">
    <property type="protein sequence ID" value="KER37258.1"/>
    <property type="molecule type" value="Genomic_DNA"/>
</dbReference>
<organism evidence="1 2">
    <name type="scientific">Sphingobium indicum F2</name>
    <dbReference type="NCBI Taxonomy" id="1450518"/>
    <lineage>
        <taxon>Bacteria</taxon>
        <taxon>Pseudomonadati</taxon>
        <taxon>Pseudomonadota</taxon>
        <taxon>Alphaproteobacteria</taxon>
        <taxon>Sphingomonadales</taxon>
        <taxon>Sphingomonadaceae</taxon>
        <taxon>Sphingobium</taxon>
    </lineage>
</organism>
<dbReference type="Proteomes" id="UP000028135">
    <property type="component" value="Unassembled WGS sequence"/>
</dbReference>